<keyword evidence="2" id="KW-0813">Transport</keyword>
<dbReference type="Proteomes" id="UP000254618">
    <property type="component" value="Unassembled WGS sequence"/>
</dbReference>
<dbReference type="EMBL" id="UGQF01000001">
    <property type="protein sequence ID" value="STZ04419.1"/>
    <property type="molecule type" value="Genomic_DNA"/>
</dbReference>
<evidence type="ECO:0000313" key="11">
    <source>
        <dbReference type="Proteomes" id="UP000190777"/>
    </source>
</evidence>
<dbReference type="EMBL" id="MXAP01000038">
    <property type="protein sequence ID" value="OPH39485.1"/>
    <property type="molecule type" value="Genomic_DNA"/>
</dbReference>
<feature type="transmembrane region" description="Helical" evidence="8">
    <location>
        <begin position="150"/>
        <end position="167"/>
    </location>
</feature>
<evidence type="ECO:0000256" key="4">
    <source>
        <dbReference type="ARBA" id="ARBA00022692"/>
    </source>
</evidence>
<dbReference type="GO" id="GO:0015293">
    <property type="term" value="F:symporter activity"/>
    <property type="evidence" value="ECO:0007669"/>
    <property type="project" value="UniProtKB-KW"/>
</dbReference>
<dbReference type="InterPro" id="IPR036458">
    <property type="entry name" value="Na:dicarbo_symporter_sf"/>
</dbReference>
<dbReference type="Proteomes" id="UP000190777">
    <property type="component" value="Unassembled WGS sequence"/>
</dbReference>
<evidence type="ECO:0000256" key="3">
    <source>
        <dbReference type="ARBA" id="ARBA00022475"/>
    </source>
</evidence>
<feature type="transmembrane region" description="Helical" evidence="8">
    <location>
        <begin position="84"/>
        <end position="105"/>
    </location>
</feature>
<feature type="transmembrane region" description="Helical" evidence="8">
    <location>
        <begin position="196"/>
        <end position="216"/>
    </location>
</feature>
<feature type="transmembrane region" description="Helical" evidence="8">
    <location>
        <begin position="12"/>
        <end position="31"/>
    </location>
</feature>
<dbReference type="InterPro" id="IPR001991">
    <property type="entry name" value="Na-dicarboxylate_symporter"/>
</dbReference>
<protein>
    <submittedName>
        <fullName evidence="9">Dicarboxylate/amino acid:cation symporter</fullName>
    </submittedName>
    <submittedName>
        <fullName evidence="10">Glutamate-aspartate carrier protein</fullName>
    </submittedName>
</protein>
<dbReference type="PRINTS" id="PR00173">
    <property type="entry name" value="EDTRNSPORT"/>
</dbReference>
<evidence type="ECO:0000256" key="6">
    <source>
        <dbReference type="ARBA" id="ARBA00022989"/>
    </source>
</evidence>
<feature type="transmembrane region" description="Helical" evidence="8">
    <location>
        <begin position="236"/>
        <end position="255"/>
    </location>
</feature>
<dbReference type="PROSITE" id="PS00713">
    <property type="entry name" value="NA_DICARBOXYL_SYMP_1"/>
    <property type="match status" value="1"/>
</dbReference>
<feature type="transmembrane region" description="Helical" evidence="8">
    <location>
        <begin position="340"/>
        <end position="363"/>
    </location>
</feature>
<dbReference type="AlphaFoldDB" id="A0A378QU20"/>
<sequence length="426" mass="44634">MSKLFSWYFKSNLLMRILVALALGAVLGLIFQDAPKIIAVLTPLGELFVRLLKMIVVPVIASTLIVGASSIAPSQLGRIGVKTLLYYTTTSIFAIIIGLGVGTLIKPGLGLELNAEMAVDGKTAEAPSILQILLEIVPTNPIGVISDGQVLPMIFFCLLFGIALAFGRDSSDENVKKSSDTVFYFVDGVSQAMFKIVGWVMQYAPIGVFALIFIVFSKNGATAFGSLASVTGAVYLGLALQVFLVYCVICALFRLSPVTFLKKVRPAFITAFVTRSSGATLPVSIQSAESMGVPKNVYSFGLPVGSTMNMDGTTVYLGVCAIFIANAVGMPLTPDQMMTVTLTAVLAAVGTAGVPGAGAIMLLMVLESVGLPVEAGSAVAVAYGMILGIEALLDMGRTSMNVVGDVAGVVTVAKQENTLDKEAWDS</sequence>
<keyword evidence="11" id="KW-1185">Reference proteome</keyword>
<organism evidence="10 12">
    <name type="scientific">Moraxella equi</name>
    <dbReference type="NCBI Taxonomy" id="60442"/>
    <lineage>
        <taxon>Bacteria</taxon>
        <taxon>Pseudomonadati</taxon>
        <taxon>Pseudomonadota</taxon>
        <taxon>Gammaproteobacteria</taxon>
        <taxon>Moraxellales</taxon>
        <taxon>Moraxellaceae</taxon>
        <taxon>Moraxella</taxon>
    </lineage>
</organism>
<keyword evidence="3" id="KW-1003">Cell membrane</keyword>
<dbReference type="PANTHER" id="PTHR42865">
    <property type="entry name" value="PROTON/GLUTAMATE-ASPARTATE SYMPORTER"/>
    <property type="match status" value="1"/>
</dbReference>
<dbReference type="PANTHER" id="PTHR42865:SF7">
    <property type="entry name" value="PROTON_GLUTAMATE-ASPARTATE SYMPORTER"/>
    <property type="match status" value="1"/>
</dbReference>
<reference evidence="9 11" key="1">
    <citation type="submission" date="2017-03" db="EMBL/GenBank/DDBJ databases">
        <title>Draft genome sequence of Moraxella equi CCUG 4950T type strain.</title>
        <authorList>
            <person name="Salva-Serra F."/>
            <person name="Engstrom-Jakobsson H."/>
            <person name="Thorell K."/>
            <person name="Jaen-Luchoro D."/>
            <person name="Gonzales-Siles L."/>
            <person name="Karlsson R."/>
            <person name="Yazdan S."/>
            <person name="Boulund F."/>
            <person name="Johnning A."/>
            <person name="Engstrand L."/>
            <person name="Kristiansson E."/>
            <person name="Moore E."/>
        </authorList>
    </citation>
    <scope>NUCLEOTIDE SEQUENCE [LARGE SCALE GENOMIC DNA]</scope>
    <source>
        <strain evidence="9 11">CCUG 4950</strain>
    </source>
</reference>
<keyword evidence="5" id="KW-0769">Symport</keyword>
<dbReference type="InterPro" id="IPR018107">
    <property type="entry name" value="Na-dicarboxylate_symporter_CS"/>
</dbReference>
<evidence type="ECO:0000256" key="7">
    <source>
        <dbReference type="ARBA" id="ARBA00023136"/>
    </source>
</evidence>
<keyword evidence="7 8" id="KW-0472">Membrane</keyword>
<dbReference type="FunFam" id="1.10.3860.10:FF:000001">
    <property type="entry name" value="C4-dicarboxylate transport protein"/>
    <property type="match status" value="1"/>
</dbReference>
<gene>
    <name evidence="10" type="primary">gltP</name>
    <name evidence="9" type="ORF">B5J93_03815</name>
    <name evidence="10" type="ORF">NCTC11012_02699</name>
</gene>
<dbReference type="GO" id="GO:0005886">
    <property type="term" value="C:plasma membrane"/>
    <property type="evidence" value="ECO:0007669"/>
    <property type="project" value="UniProtKB-SubCell"/>
</dbReference>
<evidence type="ECO:0000313" key="9">
    <source>
        <dbReference type="EMBL" id="OPH39485.1"/>
    </source>
</evidence>
<feature type="transmembrane region" description="Helical" evidence="8">
    <location>
        <begin position="375"/>
        <end position="393"/>
    </location>
</feature>
<dbReference type="SUPFAM" id="SSF118215">
    <property type="entry name" value="Proton glutamate symport protein"/>
    <property type="match status" value="1"/>
</dbReference>
<proteinExistence type="predicted"/>
<feature type="transmembrane region" description="Helical" evidence="8">
    <location>
        <begin position="315"/>
        <end position="333"/>
    </location>
</feature>
<evidence type="ECO:0000313" key="12">
    <source>
        <dbReference type="Proteomes" id="UP000254618"/>
    </source>
</evidence>
<accession>A0A378QU20</accession>
<feature type="transmembrane region" description="Helical" evidence="8">
    <location>
        <begin position="51"/>
        <end position="72"/>
    </location>
</feature>
<evidence type="ECO:0000313" key="10">
    <source>
        <dbReference type="EMBL" id="STZ04419.1"/>
    </source>
</evidence>
<dbReference type="GO" id="GO:0006835">
    <property type="term" value="P:dicarboxylic acid transport"/>
    <property type="evidence" value="ECO:0007669"/>
    <property type="project" value="UniProtKB-ARBA"/>
</dbReference>
<evidence type="ECO:0000256" key="1">
    <source>
        <dbReference type="ARBA" id="ARBA00004651"/>
    </source>
</evidence>
<evidence type="ECO:0000256" key="5">
    <source>
        <dbReference type="ARBA" id="ARBA00022847"/>
    </source>
</evidence>
<comment type="subcellular location">
    <subcellularLocation>
        <location evidence="1">Cell membrane</location>
        <topology evidence="1">Multi-pass membrane protein</topology>
    </subcellularLocation>
</comment>
<keyword evidence="4 8" id="KW-0812">Transmembrane</keyword>
<dbReference type="Pfam" id="PF00375">
    <property type="entry name" value="SDF"/>
    <property type="match status" value="1"/>
</dbReference>
<name>A0A378QU20_9GAMM</name>
<evidence type="ECO:0000256" key="2">
    <source>
        <dbReference type="ARBA" id="ARBA00022448"/>
    </source>
</evidence>
<dbReference type="RefSeq" id="WP_079324748.1">
    <property type="nucleotide sequence ID" value="NZ_MXAP01000038.1"/>
</dbReference>
<dbReference type="Gene3D" id="1.10.3860.10">
    <property type="entry name" value="Sodium:dicarboxylate symporter"/>
    <property type="match status" value="1"/>
</dbReference>
<reference evidence="10 12" key="2">
    <citation type="submission" date="2018-06" db="EMBL/GenBank/DDBJ databases">
        <authorList>
            <consortium name="Pathogen Informatics"/>
            <person name="Doyle S."/>
        </authorList>
    </citation>
    <scope>NUCLEOTIDE SEQUENCE [LARGE SCALE GENOMIC DNA]</scope>
    <source>
        <strain evidence="10 12">NCTC11012</strain>
    </source>
</reference>
<keyword evidence="6 8" id="KW-1133">Transmembrane helix</keyword>
<evidence type="ECO:0000256" key="8">
    <source>
        <dbReference type="SAM" id="Phobius"/>
    </source>
</evidence>